<organism evidence="5 6">
    <name type="scientific">Arthrobacter zhaoxinii</name>
    <dbReference type="NCBI Taxonomy" id="2964616"/>
    <lineage>
        <taxon>Bacteria</taxon>
        <taxon>Bacillati</taxon>
        <taxon>Actinomycetota</taxon>
        <taxon>Actinomycetes</taxon>
        <taxon>Micrococcales</taxon>
        <taxon>Micrococcaceae</taxon>
        <taxon>Arthrobacter</taxon>
    </lineage>
</organism>
<feature type="compositionally biased region" description="Basic and acidic residues" evidence="4">
    <location>
        <begin position="124"/>
        <end position="142"/>
    </location>
</feature>
<sequence>MATRLAQEIAVDISTPVQISAAFLPDMVTAGKGFLINVASISGYTPTPRMAVYRAAKAFVLSFTESLWVETRTTGVTVFALSPGATSTEFNAVVGTDHATARARMRTPDDRHRPRSPGAAQPGPEHDRRLVEPSQRDRRPNDEPAQYRYDDASPGRSRPLQRH</sequence>
<keyword evidence="2" id="KW-0521">NADP</keyword>
<keyword evidence="6" id="KW-1185">Reference proteome</keyword>
<dbReference type="RefSeq" id="WP_260652577.1">
    <property type="nucleotide sequence ID" value="NZ_CP104275.1"/>
</dbReference>
<reference evidence="5" key="1">
    <citation type="submission" date="2022-09" db="EMBL/GenBank/DDBJ databases">
        <title>Novel species in genus Arthrobacter.</title>
        <authorList>
            <person name="Liu Y."/>
        </authorList>
    </citation>
    <scope>NUCLEOTIDE SEQUENCE</scope>
    <source>
        <strain evidence="5">Zg-Y815</strain>
    </source>
</reference>
<dbReference type="Pfam" id="PF00106">
    <property type="entry name" value="adh_short"/>
    <property type="match status" value="1"/>
</dbReference>
<proteinExistence type="inferred from homology"/>
<dbReference type="PRINTS" id="PR01167">
    <property type="entry name" value="INSADHFAMILY"/>
</dbReference>
<dbReference type="Gene3D" id="3.40.50.720">
    <property type="entry name" value="NAD(P)-binding Rossmann-like Domain"/>
    <property type="match status" value="1"/>
</dbReference>
<keyword evidence="3" id="KW-0560">Oxidoreductase</keyword>
<gene>
    <name evidence="5" type="ORF">N2K95_01325</name>
</gene>
<evidence type="ECO:0000256" key="4">
    <source>
        <dbReference type="SAM" id="MobiDB-lite"/>
    </source>
</evidence>
<dbReference type="PANTHER" id="PTHR43391">
    <property type="entry name" value="RETINOL DEHYDROGENASE-RELATED"/>
    <property type="match status" value="1"/>
</dbReference>
<evidence type="ECO:0000313" key="6">
    <source>
        <dbReference type="Proteomes" id="UP001059859"/>
    </source>
</evidence>
<dbReference type="InterPro" id="IPR002347">
    <property type="entry name" value="SDR_fam"/>
</dbReference>
<comment type="similarity">
    <text evidence="1">Belongs to the short-chain dehydrogenases/reductases (SDR) family.</text>
</comment>
<dbReference type="SUPFAM" id="SSF51735">
    <property type="entry name" value="NAD(P)-binding Rossmann-fold domains"/>
    <property type="match status" value="1"/>
</dbReference>
<evidence type="ECO:0000256" key="2">
    <source>
        <dbReference type="ARBA" id="ARBA00022857"/>
    </source>
</evidence>
<feature type="region of interest" description="Disordered" evidence="4">
    <location>
        <begin position="92"/>
        <end position="163"/>
    </location>
</feature>
<dbReference type="CDD" id="cd05233">
    <property type="entry name" value="SDR_c"/>
    <property type="match status" value="1"/>
</dbReference>
<dbReference type="EMBL" id="CP104275">
    <property type="protein sequence ID" value="UWX97366.1"/>
    <property type="molecule type" value="Genomic_DNA"/>
</dbReference>
<accession>A0ABY5YT15</accession>
<evidence type="ECO:0000256" key="3">
    <source>
        <dbReference type="ARBA" id="ARBA00023002"/>
    </source>
</evidence>
<dbReference type="Proteomes" id="UP001059859">
    <property type="component" value="Chromosome"/>
</dbReference>
<name>A0ABY5YT15_9MICC</name>
<evidence type="ECO:0000256" key="1">
    <source>
        <dbReference type="ARBA" id="ARBA00006484"/>
    </source>
</evidence>
<protein>
    <submittedName>
        <fullName evidence="5">SDR family NAD(P)-dependent oxidoreductase</fullName>
    </submittedName>
</protein>
<dbReference type="InterPro" id="IPR036291">
    <property type="entry name" value="NAD(P)-bd_dom_sf"/>
</dbReference>
<evidence type="ECO:0000313" key="5">
    <source>
        <dbReference type="EMBL" id="UWX97366.1"/>
    </source>
</evidence>
<dbReference type="PANTHER" id="PTHR43391:SF14">
    <property type="entry name" value="DEHYDROGENASE_REDUCTASE SDR FAMILY PROTEIN 7-LIKE"/>
    <property type="match status" value="1"/>
</dbReference>